<gene>
    <name evidence="1" type="ORF">CIAN88_22885</name>
</gene>
<dbReference type="AlphaFoldDB" id="A0A099HZ60"/>
<proteinExistence type="predicted"/>
<accession>A0A099HZ60</accession>
<evidence type="ECO:0000313" key="1">
    <source>
        <dbReference type="EMBL" id="KGJ51044.1"/>
    </source>
</evidence>
<protein>
    <submittedName>
        <fullName evidence="1">Uncharacterized protein</fullName>
    </submittedName>
</protein>
<reference evidence="1 2" key="1">
    <citation type="submission" date="2014-08" db="EMBL/GenBank/DDBJ databases">
        <title>Clostridium innocuum, an unnegligible vancomycin-resistant pathogen causing extra-intestinal infections.</title>
        <authorList>
            <person name="Feng Y."/>
            <person name="Chiu C.-H."/>
        </authorList>
    </citation>
    <scope>NUCLEOTIDE SEQUENCE [LARGE SCALE GENOMIC DNA]</scope>
    <source>
        <strain evidence="1 2">AN88</strain>
    </source>
</reference>
<evidence type="ECO:0000313" key="2">
    <source>
        <dbReference type="Proteomes" id="UP000030008"/>
    </source>
</evidence>
<dbReference type="EMBL" id="JQIF01000169">
    <property type="protein sequence ID" value="KGJ51044.1"/>
    <property type="molecule type" value="Genomic_DNA"/>
</dbReference>
<comment type="caution">
    <text evidence="1">The sequence shown here is derived from an EMBL/GenBank/DDBJ whole genome shotgun (WGS) entry which is preliminary data.</text>
</comment>
<organism evidence="1 2">
    <name type="scientific">Clostridium innocuum</name>
    <dbReference type="NCBI Taxonomy" id="1522"/>
    <lineage>
        <taxon>Bacteria</taxon>
        <taxon>Bacillati</taxon>
        <taxon>Bacillota</taxon>
        <taxon>Clostridia</taxon>
        <taxon>Eubacteriales</taxon>
        <taxon>Clostridiaceae</taxon>
        <taxon>Clostridium</taxon>
    </lineage>
</organism>
<sequence>MKHKYKEQCCRCKKWIYDYDTITGKLLCRQCLQETGGKLELEEPVQLTIDAFLYPDAEGSDNLLDAGIDVRREHFISKNYKRVEVSSREEAA</sequence>
<name>A0A099HZ60_CLOIN</name>
<dbReference type="RefSeq" id="WP_002611503.1">
    <property type="nucleotide sequence ID" value="NZ_JAJTIM010000004.1"/>
</dbReference>
<dbReference type="Proteomes" id="UP000030008">
    <property type="component" value="Unassembled WGS sequence"/>
</dbReference>